<feature type="compositionally biased region" description="Pro residues" evidence="1">
    <location>
        <begin position="772"/>
        <end position="789"/>
    </location>
</feature>
<sequence length="1070" mass="120068">MPVGGNPSQAAMYQNSTGVRQTASSYPQRMSSTAYQNSMPNTQQGLFQLPQQNTTNYTPHAHTHIYNNPPAVFYNAAQQNRPPSASGMSGPGQLPAKKKERTVMQIIDPNSGKDIMQDLQPTRSTPPSSGTLGSHGSQENTKSEVSTSITENKDQDKNSTKAKTSHKMFATTGLQSSHMETEDSWLRSSSEEDELKSKNKAQDSSFTAKIDKNKKQNSAHMFKRKKDSKKRYDRKFLLKLQNSPQSMIKPADLPDIPEIMIEKSINNHQGKDALCRGINLEMQKNTSLHPVDGSRKSPRVDEEQKKKPSKSEDSIVRAERENQKQKTTKAEAHDKKVGTVDKPSTHVGGEKNRSNSSLEEHVTKLDNQAKVASRTKKTKKNKKQKAVLRSKKVECSPIIPDSKKKYDRKFLLKLQNAPQSMIKPANLPDIPEIIIEKPNFQIFPQDFTNIGNIADFTTRYVWTDKNQLTRKGGTGQLDWFMASIKNGSRSLEVERSYLPINRFSAVSKAHKTDDKDSHGDRWRGIGRLGLQDIRASEGSQRDKSTKAAILAEKSQDDGSHRGGQQGRFGRPGLQVNHPSQELQTEIDIAAAKTIVVQRLSEVESGQHESEWNKMVEKPSTLVQELTDDQMLSKTHAIMDEYLHIQDVKPQYSHQDNGGSGQNIKQENNEILSTQKDTNLNHVKDGAKKSTQDDAEGDEVEVEEDQNNETNYTSQPSIQPPNNSSQPSIQPPNYPSQPNIQPPNYPSQPSIQPPNNPSQPSIQPTSYTSQPSIQPPNNPSQPSIQPPSYPSQPSMQPGSSYSVVYPQPSQGMYISPQHMITPQQMSMPQVHYSSTGTQVRMPLSGYPNHLNMQPINYLMGQPLHVSAAPQQRTTSPPQQMIMAQHQQMTIPQHQQMTIPQHQQMTIPQHQQMAAQQYQNMTTPQQAQYNSVGTQVKMPMNKCLPSNDDNNRPGDQINGKEVQEEQNCILMLPGLLPDKSQEENTSIEGPDEQLVQSHLSSDNGQRVIQSQEPSGSRKSSVKSPEWDLMQLEKEKLKLEIEFIKVKYKKIIEETEVLKLQKELIKLQINNFS</sequence>
<reference evidence="2" key="2">
    <citation type="journal article" date="2021" name="Genome Biol. Evol.">
        <title>Developing a high-quality reference genome for a parasitic bivalve with doubly uniparental inheritance (Bivalvia: Unionida).</title>
        <authorList>
            <person name="Smith C.H."/>
        </authorList>
    </citation>
    <scope>NUCLEOTIDE SEQUENCE</scope>
    <source>
        <strain evidence="2">CHS0354</strain>
        <tissue evidence="2">Mantle</tissue>
    </source>
</reference>
<feature type="compositionally biased region" description="Polar residues" evidence="1">
    <location>
        <begin position="77"/>
        <end position="87"/>
    </location>
</feature>
<reference evidence="2" key="1">
    <citation type="journal article" date="2021" name="Genome Biol. Evol.">
        <title>A High-Quality Reference Genome for a Parasitic Bivalve with Doubly Uniparental Inheritance (Bivalvia: Unionida).</title>
        <authorList>
            <person name="Smith C.H."/>
        </authorList>
    </citation>
    <scope>NUCLEOTIDE SEQUENCE</scope>
    <source>
        <strain evidence="2">CHS0354</strain>
    </source>
</reference>
<evidence type="ECO:0000313" key="3">
    <source>
        <dbReference type="Proteomes" id="UP001195483"/>
    </source>
</evidence>
<feature type="region of interest" description="Disordered" evidence="1">
    <location>
        <begin position="552"/>
        <end position="575"/>
    </location>
</feature>
<feature type="compositionally biased region" description="Basic and acidic residues" evidence="1">
    <location>
        <begin position="348"/>
        <end position="364"/>
    </location>
</feature>
<proteinExistence type="predicted"/>
<dbReference type="Proteomes" id="UP001195483">
    <property type="component" value="Unassembled WGS sequence"/>
</dbReference>
<feature type="compositionally biased region" description="Basic residues" evidence="1">
    <location>
        <begin position="215"/>
        <end position="230"/>
    </location>
</feature>
<feature type="compositionally biased region" description="Basic and acidic residues" evidence="1">
    <location>
        <begin position="292"/>
        <end position="339"/>
    </location>
</feature>
<dbReference type="AlphaFoldDB" id="A0AAE0W2P8"/>
<protein>
    <submittedName>
        <fullName evidence="2">Uncharacterized protein</fullName>
    </submittedName>
</protein>
<accession>A0AAE0W2P8</accession>
<feature type="region of interest" description="Disordered" evidence="1">
    <location>
        <begin position="285"/>
        <end position="389"/>
    </location>
</feature>
<name>A0AAE0W2P8_9BIVA</name>
<feature type="region of interest" description="Disordered" evidence="1">
    <location>
        <begin position="674"/>
        <end position="805"/>
    </location>
</feature>
<organism evidence="2 3">
    <name type="scientific">Potamilus streckersoni</name>
    <dbReference type="NCBI Taxonomy" id="2493646"/>
    <lineage>
        <taxon>Eukaryota</taxon>
        <taxon>Metazoa</taxon>
        <taxon>Spiralia</taxon>
        <taxon>Lophotrochozoa</taxon>
        <taxon>Mollusca</taxon>
        <taxon>Bivalvia</taxon>
        <taxon>Autobranchia</taxon>
        <taxon>Heteroconchia</taxon>
        <taxon>Palaeoheterodonta</taxon>
        <taxon>Unionida</taxon>
        <taxon>Unionoidea</taxon>
        <taxon>Unionidae</taxon>
        <taxon>Ambleminae</taxon>
        <taxon>Lampsilini</taxon>
        <taxon>Potamilus</taxon>
    </lineage>
</organism>
<feature type="compositionally biased region" description="Basic and acidic residues" evidence="1">
    <location>
        <begin position="681"/>
        <end position="691"/>
    </location>
</feature>
<feature type="compositionally biased region" description="Acidic residues" evidence="1">
    <location>
        <begin position="692"/>
        <end position="706"/>
    </location>
</feature>
<feature type="compositionally biased region" description="Polar residues" evidence="1">
    <location>
        <begin position="119"/>
        <end position="150"/>
    </location>
</feature>
<reference evidence="2" key="3">
    <citation type="submission" date="2023-05" db="EMBL/GenBank/DDBJ databases">
        <authorList>
            <person name="Smith C.H."/>
        </authorList>
    </citation>
    <scope>NUCLEOTIDE SEQUENCE</scope>
    <source>
        <strain evidence="2">CHS0354</strain>
        <tissue evidence="2">Mantle</tissue>
    </source>
</reference>
<feature type="region of interest" description="Disordered" evidence="1">
    <location>
        <begin position="77"/>
        <end position="230"/>
    </location>
</feature>
<evidence type="ECO:0000313" key="2">
    <source>
        <dbReference type="EMBL" id="KAK3598292.1"/>
    </source>
</evidence>
<feature type="compositionally biased region" description="Polar residues" evidence="1">
    <location>
        <begin position="995"/>
        <end position="1020"/>
    </location>
</feature>
<comment type="caution">
    <text evidence="2">The sequence shown here is derived from an EMBL/GenBank/DDBJ whole genome shotgun (WGS) entry which is preliminary data.</text>
</comment>
<evidence type="ECO:0000256" key="1">
    <source>
        <dbReference type="SAM" id="MobiDB-lite"/>
    </source>
</evidence>
<feature type="region of interest" description="Disordered" evidence="1">
    <location>
        <begin position="995"/>
        <end position="1022"/>
    </location>
</feature>
<feature type="compositionally biased region" description="Basic residues" evidence="1">
    <location>
        <begin position="373"/>
        <end position="389"/>
    </location>
</feature>
<feature type="compositionally biased region" description="Low complexity" evidence="1">
    <location>
        <begin position="713"/>
        <end position="727"/>
    </location>
</feature>
<feature type="compositionally biased region" description="Pro residues" evidence="1">
    <location>
        <begin position="728"/>
        <end position="756"/>
    </location>
</feature>
<keyword evidence="3" id="KW-1185">Reference proteome</keyword>
<feature type="compositionally biased region" description="Low complexity" evidence="1">
    <location>
        <begin position="757"/>
        <end position="771"/>
    </location>
</feature>
<gene>
    <name evidence="2" type="ORF">CHS0354_010267</name>
</gene>
<dbReference type="EMBL" id="JAEAOA010000642">
    <property type="protein sequence ID" value="KAK3598292.1"/>
    <property type="molecule type" value="Genomic_DNA"/>
</dbReference>
<feature type="region of interest" description="Disordered" evidence="1">
    <location>
        <begin position="1"/>
        <end position="21"/>
    </location>
</feature>
<feature type="compositionally biased region" description="Low complexity" evidence="1">
    <location>
        <begin position="790"/>
        <end position="801"/>
    </location>
</feature>